<feature type="compositionally biased region" description="Polar residues" evidence="1">
    <location>
        <begin position="139"/>
        <end position="151"/>
    </location>
</feature>
<proteinExistence type="predicted"/>
<evidence type="ECO:0000256" key="1">
    <source>
        <dbReference type="SAM" id="MobiDB-lite"/>
    </source>
</evidence>
<dbReference type="Proteomes" id="UP000234198">
    <property type="component" value="Unassembled WGS sequence"/>
</dbReference>
<evidence type="ECO:0000313" key="2">
    <source>
        <dbReference type="EMBL" id="PKY64407.1"/>
    </source>
</evidence>
<protein>
    <submittedName>
        <fullName evidence="2">Uncharacterized protein</fullName>
    </submittedName>
</protein>
<dbReference type="RefSeq" id="WP_007589655.1">
    <property type="nucleotide sequence ID" value="NZ_PKKM01000007.1"/>
</dbReference>
<gene>
    <name evidence="2" type="ORF">CYJ22_06260</name>
</gene>
<reference evidence="2 3" key="1">
    <citation type="submission" date="2017-12" db="EMBL/GenBank/DDBJ databases">
        <title>Phylogenetic diversity of female urinary microbiome.</title>
        <authorList>
            <person name="Thomas-White K."/>
            <person name="Wolfe A.J."/>
        </authorList>
    </citation>
    <scope>NUCLEOTIDE SEQUENCE [LARGE SCALE GENOMIC DNA]</scope>
    <source>
        <strain evidence="2 3">UMB0018</strain>
    </source>
</reference>
<organism evidence="2 3">
    <name type="scientific">Schaalia odontolytica</name>
    <dbReference type="NCBI Taxonomy" id="1660"/>
    <lineage>
        <taxon>Bacteria</taxon>
        <taxon>Bacillati</taxon>
        <taxon>Actinomycetota</taxon>
        <taxon>Actinomycetes</taxon>
        <taxon>Actinomycetales</taxon>
        <taxon>Actinomycetaceae</taxon>
        <taxon>Schaalia</taxon>
    </lineage>
</organism>
<name>A0A2I1HZU2_9ACTO</name>
<dbReference type="EMBL" id="PKKM01000007">
    <property type="protein sequence ID" value="PKY64407.1"/>
    <property type="molecule type" value="Genomic_DNA"/>
</dbReference>
<accession>A0A2I1HZU2</accession>
<feature type="region of interest" description="Disordered" evidence="1">
    <location>
        <begin position="1"/>
        <end position="32"/>
    </location>
</feature>
<feature type="region of interest" description="Disordered" evidence="1">
    <location>
        <begin position="130"/>
        <end position="162"/>
    </location>
</feature>
<evidence type="ECO:0000313" key="3">
    <source>
        <dbReference type="Proteomes" id="UP000234198"/>
    </source>
</evidence>
<sequence>MTDLAYRHKKQEEALPHAEDGGAAVKNSSENTNKLSAAQDFTAWGNERGPAAMRHSTAGLFGDISKILEEENALISTFITETKHVMEAVKDAEWDAEYSFHKVKDALHTVSDSEASRNLKKALENGGYAVTEKDVKPVPTSTDTQGTTGAPSDTGAATEYDD</sequence>
<comment type="caution">
    <text evidence="2">The sequence shown here is derived from an EMBL/GenBank/DDBJ whole genome shotgun (WGS) entry which is preliminary data.</text>
</comment>
<feature type="compositionally biased region" description="Basic and acidic residues" evidence="1">
    <location>
        <begin position="10"/>
        <end position="20"/>
    </location>
</feature>
<dbReference type="AlphaFoldDB" id="A0A2I1HZU2"/>